<proteinExistence type="predicted"/>
<dbReference type="EMBL" id="AWTC01000016">
    <property type="protein sequence ID" value="EST10932.1"/>
    <property type="molecule type" value="Genomic_DNA"/>
</dbReference>
<dbReference type="STRING" id="1395513.P343_14785"/>
<evidence type="ECO:0000313" key="2">
    <source>
        <dbReference type="Proteomes" id="UP000018296"/>
    </source>
</evidence>
<reference evidence="1 2" key="1">
    <citation type="journal article" date="2013" name="Genome Announc.">
        <title>Genome Sequence of Sporolactobacillus laevolacticus DSM442, an Efficient Polymer-Grade D-Lactate Producer from Agricultural Waste Cottonseed as a Nitrogen Source.</title>
        <authorList>
            <person name="Wang H."/>
            <person name="Wang L."/>
            <person name="Ju J."/>
            <person name="Yu B."/>
            <person name="Ma Y."/>
        </authorList>
    </citation>
    <scope>NUCLEOTIDE SEQUENCE [LARGE SCALE GENOMIC DNA]</scope>
    <source>
        <strain evidence="1 2">DSM 442</strain>
    </source>
</reference>
<accession>V6IUZ3</accession>
<organism evidence="1 2">
    <name type="scientific">Sporolactobacillus laevolacticus DSM 442</name>
    <dbReference type="NCBI Taxonomy" id="1395513"/>
    <lineage>
        <taxon>Bacteria</taxon>
        <taxon>Bacillati</taxon>
        <taxon>Bacillota</taxon>
        <taxon>Bacilli</taxon>
        <taxon>Bacillales</taxon>
        <taxon>Sporolactobacillaceae</taxon>
        <taxon>Sporolactobacillus</taxon>
    </lineage>
</organism>
<keyword evidence="2" id="KW-1185">Reference proteome</keyword>
<protein>
    <submittedName>
        <fullName evidence="1">Uncharacterized protein</fullName>
    </submittedName>
</protein>
<dbReference type="Proteomes" id="UP000018296">
    <property type="component" value="Unassembled WGS sequence"/>
</dbReference>
<comment type="caution">
    <text evidence="1">The sequence shown here is derived from an EMBL/GenBank/DDBJ whole genome shotgun (WGS) entry which is preliminary data.</text>
</comment>
<gene>
    <name evidence="1" type="ORF">P343_14785</name>
</gene>
<sequence>MMRVSNEDCEPSYIFGNMAQLSLPGDRKLPDYEGKMVTFCLWPLPAVKDQTVVFSLNQGNSCSGLFIVWILSVFKKGRESVENL</sequence>
<dbReference type="AlphaFoldDB" id="V6IUZ3"/>
<evidence type="ECO:0000313" key="1">
    <source>
        <dbReference type="EMBL" id="EST10932.1"/>
    </source>
</evidence>
<name>V6IUZ3_9BACL</name>
<dbReference type="PATRIC" id="fig|1395513.3.peg.3003"/>